<dbReference type="AlphaFoldDB" id="A0AAD9ME46"/>
<organism evidence="12 13">
    <name type="scientific">Phyllachora maydis</name>
    <dbReference type="NCBI Taxonomy" id="1825666"/>
    <lineage>
        <taxon>Eukaryota</taxon>
        <taxon>Fungi</taxon>
        <taxon>Dikarya</taxon>
        <taxon>Ascomycota</taxon>
        <taxon>Pezizomycotina</taxon>
        <taxon>Sordariomycetes</taxon>
        <taxon>Sordariomycetidae</taxon>
        <taxon>Phyllachorales</taxon>
        <taxon>Phyllachoraceae</taxon>
        <taxon>Phyllachora</taxon>
    </lineage>
</organism>
<dbReference type="PROSITE" id="PS51210">
    <property type="entry name" value="PLA2C"/>
    <property type="match status" value="1"/>
</dbReference>
<keyword evidence="7" id="KW-0325">Glycoprotein</keyword>
<keyword evidence="6 9" id="KW-0443">Lipid metabolism</keyword>
<dbReference type="EC" id="3.1.1.5" evidence="2 10"/>
<dbReference type="InterPro" id="IPR002642">
    <property type="entry name" value="LysoPLipase_cat_dom"/>
</dbReference>
<sequence length="644" mass="66885">MRRLSPFLFLALVPTVAVAFDSSPSDTYAPAKVPCPPGLRIRSAAGGLSPNETAWLTGRRTSTIQPMTDFLRRANVSGFDAAAYMALVTSDPQDLANLPNIAIAVSGGGYRALMNGAGFLSAADSRTPESTAAGGIGGLLQASTYLAGLSGGGWLVGSLFVNGFVPVSDLQANGSVWQFQNSIFQGPSRGGLLGVVDTTTYWDDIQNQVSQKGAAGFETSITDYWGRALSYQLVGAPHGGPALVFSGIADLPAFQQAQTPFPLLVADGRAPGEKLVTANSTIFEFNPFEMGSFDPTVSAFAPLAYLGTNFTDGTPVGRSQCVRGFDQYGFVMGTSSSLFNAFLLQNYTASGLLPTLVVDALRAILGKIGKDDNDIAQYTPNPFYGWNPAGNPAAAATQLSLVDGGEDLQNLPLVPLIQPARAVDVIFAVDSSADTDSLWPNGTALAATYARSTLPIANGTLFPAVPDTNTMVNLGLNNRPTFFGCDAADATALAPGAPRPPPLLVYLPNAPYTTASNVSTFDPSYAPAQRDAIIANGFAGATQGRGALDPAWPACVACAALSRSLARTRTPPPPVCVACFARYCWNGTVRAAPPARAYQPDFKLHGSANSSDASAAAPPRRGVGPRQAAVAAFMGSVLGLHVLG</sequence>
<keyword evidence="5 9" id="KW-0442">Lipid degradation</keyword>
<feature type="domain" description="PLA2c" evidence="11">
    <location>
        <begin position="34"/>
        <end position="590"/>
    </location>
</feature>
<evidence type="ECO:0000256" key="7">
    <source>
        <dbReference type="ARBA" id="ARBA00023180"/>
    </source>
</evidence>
<dbReference type="PANTHER" id="PTHR10728:SF33">
    <property type="entry name" value="LYSOPHOSPHOLIPASE 1-RELATED"/>
    <property type="match status" value="1"/>
</dbReference>
<evidence type="ECO:0000256" key="2">
    <source>
        <dbReference type="ARBA" id="ARBA00013274"/>
    </source>
</evidence>
<comment type="similarity">
    <text evidence="1 10">Belongs to the lysophospholipase family.</text>
</comment>
<comment type="catalytic activity">
    <reaction evidence="8 10">
        <text>a 1-acyl-sn-glycero-3-phosphocholine + H2O = sn-glycerol 3-phosphocholine + a fatty acid + H(+)</text>
        <dbReference type="Rhea" id="RHEA:15177"/>
        <dbReference type="ChEBI" id="CHEBI:15377"/>
        <dbReference type="ChEBI" id="CHEBI:15378"/>
        <dbReference type="ChEBI" id="CHEBI:16870"/>
        <dbReference type="ChEBI" id="CHEBI:28868"/>
        <dbReference type="ChEBI" id="CHEBI:58168"/>
        <dbReference type="EC" id="3.1.1.5"/>
    </reaction>
</comment>
<evidence type="ECO:0000313" key="12">
    <source>
        <dbReference type="EMBL" id="KAK2073754.1"/>
    </source>
</evidence>
<evidence type="ECO:0000313" key="13">
    <source>
        <dbReference type="Proteomes" id="UP001217918"/>
    </source>
</evidence>
<reference evidence="12" key="1">
    <citation type="journal article" date="2023" name="Mol. Plant Microbe Interact.">
        <title>Elucidating the Obligate Nature and Biological Capacity of an Invasive Fungal Corn Pathogen.</title>
        <authorList>
            <person name="MacCready J.S."/>
            <person name="Roggenkamp E.M."/>
            <person name="Gdanetz K."/>
            <person name="Chilvers M.I."/>
        </authorList>
    </citation>
    <scope>NUCLEOTIDE SEQUENCE</scope>
    <source>
        <strain evidence="12">PM02</strain>
    </source>
</reference>
<accession>A0AAD9ME46</accession>
<keyword evidence="4 9" id="KW-0378">Hydrolase</keyword>
<feature type="chain" id="PRO_5041782700" description="Lysophospholipase" evidence="10">
    <location>
        <begin position="20"/>
        <end position="644"/>
    </location>
</feature>
<evidence type="ECO:0000256" key="9">
    <source>
        <dbReference type="PROSITE-ProRule" id="PRU00555"/>
    </source>
</evidence>
<gene>
    <name evidence="12" type="ORF">P8C59_008005</name>
</gene>
<keyword evidence="3 10" id="KW-0732">Signal</keyword>
<dbReference type="GO" id="GO:0004623">
    <property type="term" value="F:phospholipase A2 activity"/>
    <property type="evidence" value="ECO:0007669"/>
    <property type="project" value="TreeGrafter"/>
</dbReference>
<dbReference type="GO" id="GO:0004622">
    <property type="term" value="F:phosphatidylcholine lysophospholipase activity"/>
    <property type="evidence" value="ECO:0007669"/>
    <property type="project" value="UniProtKB-EC"/>
</dbReference>
<dbReference type="Gene3D" id="3.40.1090.10">
    <property type="entry name" value="Cytosolic phospholipase A2 catalytic domain"/>
    <property type="match status" value="1"/>
</dbReference>
<evidence type="ECO:0000256" key="4">
    <source>
        <dbReference type="ARBA" id="ARBA00022801"/>
    </source>
</evidence>
<keyword evidence="13" id="KW-1185">Reference proteome</keyword>
<evidence type="ECO:0000256" key="10">
    <source>
        <dbReference type="RuleBase" id="RU362103"/>
    </source>
</evidence>
<name>A0AAD9ME46_9PEZI</name>
<dbReference type="InterPro" id="IPR016035">
    <property type="entry name" value="Acyl_Trfase/lysoPLipase"/>
</dbReference>
<dbReference type="GO" id="GO:0005829">
    <property type="term" value="C:cytosol"/>
    <property type="evidence" value="ECO:0007669"/>
    <property type="project" value="TreeGrafter"/>
</dbReference>
<dbReference type="GO" id="GO:0046475">
    <property type="term" value="P:glycerophospholipid catabolic process"/>
    <property type="evidence" value="ECO:0007669"/>
    <property type="project" value="TreeGrafter"/>
</dbReference>
<dbReference type="Proteomes" id="UP001217918">
    <property type="component" value="Unassembled WGS sequence"/>
</dbReference>
<dbReference type="FunFam" id="3.40.1090.10:FF:000010">
    <property type="entry name" value="Lysophospholipase"/>
    <property type="match status" value="1"/>
</dbReference>
<dbReference type="PANTHER" id="PTHR10728">
    <property type="entry name" value="CYTOSOLIC PHOSPHOLIPASE A2"/>
    <property type="match status" value="1"/>
</dbReference>
<proteinExistence type="inferred from homology"/>
<dbReference type="SUPFAM" id="SSF52151">
    <property type="entry name" value="FabD/lysophospholipase-like"/>
    <property type="match status" value="1"/>
</dbReference>
<comment type="caution">
    <text evidence="12">The sequence shown here is derived from an EMBL/GenBank/DDBJ whole genome shotgun (WGS) entry which is preliminary data.</text>
</comment>
<evidence type="ECO:0000256" key="8">
    <source>
        <dbReference type="ARBA" id="ARBA00049531"/>
    </source>
</evidence>
<evidence type="ECO:0000256" key="6">
    <source>
        <dbReference type="ARBA" id="ARBA00023098"/>
    </source>
</evidence>
<dbReference type="Pfam" id="PF01735">
    <property type="entry name" value="PLA2_B"/>
    <property type="match status" value="1"/>
</dbReference>
<dbReference type="SMART" id="SM00022">
    <property type="entry name" value="PLAc"/>
    <property type="match status" value="1"/>
</dbReference>
<evidence type="ECO:0000259" key="11">
    <source>
        <dbReference type="PROSITE" id="PS51210"/>
    </source>
</evidence>
<evidence type="ECO:0000256" key="1">
    <source>
        <dbReference type="ARBA" id="ARBA00008780"/>
    </source>
</evidence>
<feature type="signal peptide" evidence="10">
    <location>
        <begin position="1"/>
        <end position="19"/>
    </location>
</feature>
<protein>
    <recommendedName>
        <fullName evidence="2 10">Lysophospholipase</fullName>
        <ecNumber evidence="2 10">3.1.1.5</ecNumber>
    </recommendedName>
</protein>
<dbReference type="GO" id="GO:0005783">
    <property type="term" value="C:endoplasmic reticulum"/>
    <property type="evidence" value="ECO:0007669"/>
    <property type="project" value="TreeGrafter"/>
</dbReference>
<evidence type="ECO:0000256" key="3">
    <source>
        <dbReference type="ARBA" id="ARBA00022729"/>
    </source>
</evidence>
<evidence type="ECO:0000256" key="5">
    <source>
        <dbReference type="ARBA" id="ARBA00022963"/>
    </source>
</evidence>
<dbReference type="EMBL" id="JAQQPM010000007">
    <property type="protein sequence ID" value="KAK2073754.1"/>
    <property type="molecule type" value="Genomic_DNA"/>
</dbReference>